<dbReference type="FunFam" id="2.40.180.10:FF:000001">
    <property type="entry name" value="Catalase"/>
    <property type="match status" value="1"/>
</dbReference>
<dbReference type="PIRSF" id="PIRSF038928">
    <property type="entry name" value="Catalase_clade1-3"/>
    <property type="match status" value="1"/>
</dbReference>
<evidence type="ECO:0000259" key="12">
    <source>
        <dbReference type="SMART" id="SM01060"/>
    </source>
</evidence>
<dbReference type="PRINTS" id="PR00067">
    <property type="entry name" value="CATALASE"/>
</dbReference>
<gene>
    <name evidence="13" type="ORF">HMPREF9997_00450</name>
</gene>
<dbReference type="InterPro" id="IPR010582">
    <property type="entry name" value="Catalase_immune_responsive"/>
</dbReference>
<keyword evidence="3 10" id="KW-0349">Heme</keyword>
<dbReference type="OrthoDB" id="3169619at2"/>
<dbReference type="GO" id="GO:0020037">
    <property type="term" value="F:heme binding"/>
    <property type="evidence" value="ECO:0007669"/>
    <property type="project" value="InterPro"/>
</dbReference>
<dbReference type="AlphaFoldDB" id="L1MLH8"/>
<dbReference type="InterPro" id="IPR011614">
    <property type="entry name" value="Catalase_core"/>
</dbReference>
<organism evidence="13 14">
    <name type="scientific">Corynebacterium durum F0235</name>
    <dbReference type="NCBI Taxonomy" id="1035195"/>
    <lineage>
        <taxon>Bacteria</taxon>
        <taxon>Bacillati</taxon>
        <taxon>Actinomycetota</taxon>
        <taxon>Actinomycetes</taxon>
        <taxon>Mycobacteriales</taxon>
        <taxon>Corynebacteriaceae</taxon>
        <taxon>Corynebacterium</taxon>
    </lineage>
</organism>
<dbReference type="GO" id="GO:0042542">
    <property type="term" value="P:response to hydrogen peroxide"/>
    <property type="evidence" value="ECO:0007669"/>
    <property type="project" value="TreeGrafter"/>
</dbReference>
<feature type="active site" evidence="9">
    <location>
        <position position="154"/>
    </location>
</feature>
<proteinExistence type="inferred from homology"/>
<evidence type="ECO:0000256" key="6">
    <source>
        <dbReference type="ARBA" id="ARBA00023004"/>
    </source>
</evidence>
<evidence type="ECO:0000313" key="14">
    <source>
        <dbReference type="Proteomes" id="UP000010445"/>
    </source>
</evidence>
<dbReference type="GO" id="GO:0004096">
    <property type="term" value="F:catalase activity"/>
    <property type="evidence" value="ECO:0007669"/>
    <property type="project" value="UniProtKB-EC"/>
</dbReference>
<keyword evidence="14" id="KW-1185">Reference proteome</keyword>
<dbReference type="Gene3D" id="2.40.180.10">
    <property type="entry name" value="Catalase core domain"/>
    <property type="match status" value="1"/>
</dbReference>
<dbReference type="InterPro" id="IPR040333">
    <property type="entry name" value="Catalase_3"/>
</dbReference>
<dbReference type="Proteomes" id="UP000010445">
    <property type="component" value="Unassembled WGS sequence"/>
</dbReference>
<dbReference type="GO" id="GO:0005737">
    <property type="term" value="C:cytoplasm"/>
    <property type="evidence" value="ECO:0007669"/>
    <property type="project" value="TreeGrafter"/>
</dbReference>
<dbReference type="EC" id="1.11.1.6" evidence="11"/>
<dbReference type="InterPro" id="IPR002226">
    <property type="entry name" value="Catalase_haem_BS"/>
</dbReference>
<dbReference type="PANTHER" id="PTHR11465:SF9">
    <property type="entry name" value="CATALASE"/>
    <property type="match status" value="1"/>
</dbReference>
<keyword evidence="2 11" id="KW-0575">Peroxidase</keyword>
<dbReference type="SMART" id="SM01060">
    <property type="entry name" value="Catalase"/>
    <property type="match status" value="1"/>
</dbReference>
<dbReference type="EMBL" id="AMEM01000009">
    <property type="protein sequence ID" value="EKX91789.1"/>
    <property type="molecule type" value="Genomic_DNA"/>
</dbReference>
<protein>
    <recommendedName>
        <fullName evidence="11">Catalase</fullName>
        <ecNumber evidence="11">1.11.1.6</ecNumber>
    </recommendedName>
</protein>
<evidence type="ECO:0000256" key="2">
    <source>
        <dbReference type="ARBA" id="ARBA00022559"/>
    </source>
</evidence>
<evidence type="ECO:0000256" key="8">
    <source>
        <dbReference type="ARBA" id="ARBA00049254"/>
    </source>
</evidence>
<keyword evidence="6 10" id="KW-0408">Iron</keyword>
<feature type="active site" evidence="9">
    <location>
        <position position="82"/>
    </location>
</feature>
<evidence type="ECO:0000256" key="5">
    <source>
        <dbReference type="ARBA" id="ARBA00023002"/>
    </source>
</evidence>
<dbReference type="HOGENOM" id="CLU_010645_2_0_11"/>
<evidence type="ECO:0000256" key="11">
    <source>
        <dbReference type="RuleBase" id="RU000498"/>
    </source>
</evidence>
<dbReference type="PROSITE" id="PS51402">
    <property type="entry name" value="CATALASE_3"/>
    <property type="match status" value="1"/>
</dbReference>
<comment type="similarity">
    <text evidence="1 11">Belongs to the catalase family.</text>
</comment>
<evidence type="ECO:0000256" key="4">
    <source>
        <dbReference type="ARBA" id="ARBA00022723"/>
    </source>
</evidence>
<reference evidence="13 14" key="1">
    <citation type="submission" date="2012-05" db="EMBL/GenBank/DDBJ databases">
        <authorList>
            <person name="Weinstock G."/>
            <person name="Sodergren E."/>
            <person name="Lobos E.A."/>
            <person name="Fulton L."/>
            <person name="Fulton R."/>
            <person name="Courtney L."/>
            <person name="Fronick C."/>
            <person name="O'Laughlin M."/>
            <person name="Godfrey J."/>
            <person name="Wilson R.M."/>
            <person name="Miner T."/>
            <person name="Farmer C."/>
            <person name="Delehaunty K."/>
            <person name="Cordes M."/>
            <person name="Minx P."/>
            <person name="Tomlinson C."/>
            <person name="Chen J."/>
            <person name="Wollam A."/>
            <person name="Pepin K.H."/>
            <person name="Bhonagiri V."/>
            <person name="Zhang X."/>
            <person name="Suruliraj S."/>
            <person name="Warren W."/>
            <person name="Mitreva M."/>
            <person name="Mardis E.R."/>
            <person name="Wilson R.K."/>
        </authorList>
    </citation>
    <scope>NUCLEOTIDE SEQUENCE [LARGE SCALE GENOMIC DNA]</scope>
    <source>
        <strain evidence="13 14">F0235</strain>
    </source>
</reference>
<dbReference type="eggNOG" id="COG0753">
    <property type="taxonomic scope" value="Bacteria"/>
</dbReference>
<dbReference type="PROSITE" id="PS00438">
    <property type="entry name" value="CATALASE_2"/>
    <property type="match status" value="1"/>
</dbReference>
<dbReference type="InterPro" id="IPR024708">
    <property type="entry name" value="Catalase_AS"/>
</dbReference>
<comment type="caution">
    <text evidence="13">The sequence shown here is derived from an EMBL/GenBank/DDBJ whole genome shotgun (WGS) entry which is preliminary data.</text>
</comment>
<name>L1MLH8_9CORY</name>
<dbReference type="PANTHER" id="PTHR11465">
    <property type="entry name" value="CATALASE"/>
    <property type="match status" value="1"/>
</dbReference>
<comment type="cofactor">
    <cofactor evidence="10">
        <name>heme</name>
        <dbReference type="ChEBI" id="CHEBI:30413"/>
    </cofactor>
</comment>
<feature type="domain" description="Catalase core" evidence="12">
    <location>
        <begin position="35"/>
        <end position="418"/>
    </location>
</feature>
<sequence>MPHTPPNNSQPSAADPIVSAGRCPVAHGAAASASTNLNGAPIASENHSVTQGQQGGISLHDIHLIEKLAHFNRERIPERVVHAKGSGAFGELVVTEDVSAYTCAALFQPGTVTPLLLRFSTVAGEQGSPDAWRDVRGFSLKFYTSEGNYDIVGNNTPVFFLRDGIKFPDFIHSQKRMPGSGLRDANMQWDFWTRTPESAHQVTYVMGDRGIPKSFRHMDGFGSHTYQWINEAGERFWVKYHFKTRQGWEFYTDEEAARVAGENADSSRSDLYDAIARGDFPTWDVKVQIMPVDEAASYRWNPFDLTKTWSQKDYPLIPVGHFTLNRNPENFFAQIEQAAFAPSNLVRGIGFSPDKMLLARVFAYADAHRYRVGANSDQLPVNRPVCPVNSYSHDGPMTYQFQGPDQPVYSPNGYGRPAGFQDSGTSSDVDTNLGSAGNLGLWADTHGSEFVRDAYVKHPDDDDFMQAGILVREVLDDAARERLAGNISRAMNGVTPEVEQRVYEYWTNVDPWLGNRVRELFTSA</sequence>
<dbReference type="InterPro" id="IPR020835">
    <property type="entry name" value="Catalase_sf"/>
</dbReference>
<dbReference type="GO" id="GO:0046872">
    <property type="term" value="F:metal ion binding"/>
    <property type="evidence" value="ECO:0007669"/>
    <property type="project" value="UniProtKB-KW"/>
</dbReference>
<comment type="catalytic activity">
    <reaction evidence="8 11">
        <text>2 H2O2 = O2 + 2 H2O</text>
        <dbReference type="Rhea" id="RHEA:20309"/>
        <dbReference type="ChEBI" id="CHEBI:15377"/>
        <dbReference type="ChEBI" id="CHEBI:15379"/>
        <dbReference type="ChEBI" id="CHEBI:16240"/>
        <dbReference type="EC" id="1.11.1.6"/>
    </reaction>
</comment>
<dbReference type="Pfam" id="PF06628">
    <property type="entry name" value="Catalase-rel"/>
    <property type="match status" value="1"/>
</dbReference>
<keyword evidence="7 11" id="KW-0376">Hydrogen peroxide</keyword>
<evidence type="ECO:0000256" key="1">
    <source>
        <dbReference type="ARBA" id="ARBA00005329"/>
    </source>
</evidence>
<dbReference type="RefSeq" id="WP_006062702.1">
    <property type="nucleotide sequence ID" value="NZ_KB290827.1"/>
</dbReference>
<evidence type="ECO:0000256" key="10">
    <source>
        <dbReference type="PIRSR" id="PIRSR038928-2"/>
    </source>
</evidence>
<dbReference type="SUPFAM" id="SSF56634">
    <property type="entry name" value="Heme-dependent catalase-like"/>
    <property type="match status" value="1"/>
</dbReference>
<dbReference type="STRING" id="1035195.HMPREF9997_00450"/>
<evidence type="ECO:0000313" key="13">
    <source>
        <dbReference type="EMBL" id="EKX91789.1"/>
    </source>
</evidence>
<dbReference type="InterPro" id="IPR018028">
    <property type="entry name" value="Catalase"/>
</dbReference>
<keyword evidence="5 11" id="KW-0560">Oxidoreductase</keyword>
<accession>L1MLH8</accession>
<dbReference type="InterPro" id="IPR024711">
    <property type="entry name" value="Catalase_clade1/3"/>
</dbReference>
<dbReference type="CDD" id="cd08156">
    <property type="entry name" value="catalase_clade_3"/>
    <property type="match status" value="1"/>
</dbReference>
<evidence type="ECO:0000256" key="7">
    <source>
        <dbReference type="ARBA" id="ARBA00023324"/>
    </source>
</evidence>
<evidence type="ECO:0000256" key="3">
    <source>
        <dbReference type="ARBA" id="ARBA00022617"/>
    </source>
</evidence>
<feature type="binding site" description="axial binding residue" evidence="10">
    <location>
        <position position="364"/>
    </location>
    <ligand>
        <name>heme</name>
        <dbReference type="ChEBI" id="CHEBI:30413"/>
    </ligand>
    <ligandPart>
        <name>Fe</name>
        <dbReference type="ChEBI" id="CHEBI:18248"/>
    </ligandPart>
</feature>
<dbReference type="GO" id="GO:0042744">
    <property type="term" value="P:hydrogen peroxide catabolic process"/>
    <property type="evidence" value="ECO:0007669"/>
    <property type="project" value="UniProtKB-KW"/>
</dbReference>
<keyword evidence="4 10" id="KW-0479">Metal-binding</keyword>
<dbReference type="Pfam" id="PF00199">
    <property type="entry name" value="Catalase"/>
    <property type="match status" value="1"/>
</dbReference>
<dbReference type="PATRIC" id="fig|1035195.3.peg.407"/>
<dbReference type="PROSITE" id="PS00437">
    <property type="entry name" value="CATALASE_1"/>
    <property type="match status" value="1"/>
</dbReference>
<evidence type="ECO:0000256" key="9">
    <source>
        <dbReference type="PIRSR" id="PIRSR038928-1"/>
    </source>
</evidence>